<evidence type="ECO:0000313" key="2">
    <source>
        <dbReference type="EMBL" id="KAH9368247.1"/>
    </source>
</evidence>
<name>A0A9J6FZS9_HAELO</name>
<keyword evidence="3" id="KW-1185">Reference proteome</keyword>
<evidence type="ECO:0000256" key="1">
    <source>
        <dbReference type="SAM" id="MobiDB-lite"/>
    </source>
</evidence>
<proteinExistence type="predicted"/>
<feature type="region of interest" description="Disordered" evidence="1">
    <location>
        <begin position="38"/>
        <end position="60"/>
    </location>
</feature>
<accession>A0A9J6FZS9</accession>
<reference evidence="2 3" key="1">
    <citation type="journal article" date="2020" name="Cell">
        <title>Large-Scale Comparative Analyses of Tick Genomes Elucidate Their Genetic Diversity and Vector Capacities.</title>
        <authorList>
            <consortium name="Tick Genome and Microbiome Consortium (TIGMIC)"/>
            <person name="Jia N."/>
            <person name="Wang J."/>
            <person name="Shi W."/>
            <person name="Du L."/>
            <person name="Sun Y."/>
            <person name="Zhan W."/>
            <person name="Jiang J.F."/>
            <person name="Wang Q."/>
            <person name="Zhang B."/>
            <person name="Ji P."/>
            <person name="Bell-Sakyi L."/>
            <person name="Cui X.M."/>
            <person name="Yuan T.T."/>
            <person name="Jiang B.G."/>
            <person name="Yang W.F."/>
            <person name="Lam T.T."/>
            <person name="Chang Q.C."/>
            <person name="Ding S.J."/>
            <person name="Wang X.J."/>
            <person name="Zhu J.G."/>
            <person name="Ruan X.D."/>
            <person name="Zhao L."/>
            <person name="Wei J.T."/>
            <person name="Ye R.Z."/>
            <person name="Que T.C."/>
            <person name="Du C.H."/>
            <person name="Zhou Y.H."/>
            <person name="Cheng J.X."/>
            <person name="Dai P.F."/>
            <person name="Guo W.B."/>
            <person name="Han X.H."/>
            <person name="Huang E.J."/>
            <person name="Li L.F."/>
            <person name="Wei W."/>
            <person name="Gao Y.C."/>
            <person name="Liu J.Z."/>
            <person name="Shao H.Z."/>
            <person name="Wang X."/>
            <person name="Wang C.C."/>
            <person name="Yang T.C."/>
            <person name="Huo Q.B."/>
            <person name="Li W."/>
            <person name="Chen H.Y."/>
            <person name="Chen S.E."/>
            <person name="Zhou L.G."/>
            <person name="Ni X.B."/>
            <person name="Tian J.H."/>
            <person name="Sheng Y."/>
            <person name="Liu T."/>
            <person name="Pan Y.S."/>
            <person name="Xia L.Y."/>
            <person name="Li J."/>
            <person name="Zhao F."/>
            <person name="Cao W.C."/>
        </authorList>
    </citation>
    <scope>NUCLEOTIDE SEQUENCE [LARGE SCALE GENOMIC DNA]</scope>
    <source>
        <strain evidence="2">HaeL-2018</strain>
    </source>
</reference>
<comment type="caution">
    <text evidence="2">The sequence shown here is derived from an EMBL/GenBank/DDBJ whole genome shotgun (WGS) entry which is preliminary data.</text>
</comment>
<dbReference type="VEuPathDB" id="VectorBase:HLOH_054864"/>
<dbReference type="Proteomes" id="UP000821853">
    <property type="component" value="Chromosome 2"/>
</dbReference>
<evidence type="ECO:0000313" key="3">
    <source>
        <dbReference type="Proteomes" id="UP000821853"/>
    </source>
</evidence>
<dbReference type="OrthoDB" id="10023262at2759"/>
<protein>
    <submittedName>
        <fullName evidence="2">Uncharacterized protein</fullName>
    </submittedName>
</protein>
<organism evidence="2 3">
    <name type="scientific">Haemaphysalis longicornis</name>
    <name type="common">Bush tick</name>
    <dbReference type="NCBI Taxonomy" id="44386"/>
    <lineage>
        <taxon>Eukaryota</taxon>
        <taxon>Metazoa</taxon>
        <taxon>Ecdysozoa</taxon>
        <taxon>Arthropoda</taxon>
        <taxon>Chelicerata</taxon>
        <taxon>Arachnida</taxon>
        <taxon>Acari</taxon>
        <taxon>Parasitiformes</taxon>
        <taxon>Ixodida</taxon>
        <taxon>Ixodoidea</taxon>
        <taxon>Ixodidae</taxon>
        <taxon>Haemaphysalinae</taxon>
        <taxon>Haemaphysalis</taxon>
    </lineage>
</organism>
<dbReference type="AlphaFoldDB" id="A0A9J6FZS9"/>
<dbReference type="EMBL" id="JABSTR010000004">
    <property type="protein sequence ID" value="KAH9368247.1"/>
    <property type="molecule type" value="Genomic_DNA"/>
</dbReference>
<sequence>MRCAACGEEKESLEHVVLECKAIQPHQPSVTTLERALGFGFSKPPGNGPQASEANGGGDEQRWTLIHRQRPLSGRSVVSKTVHSYKDACGENPFAELARFAMSMLVLP</sequence>
<gene>
    <name evidence="2" type="ORF">HPB48_011567</name>
</gene>